<name>A0ACC1CWC3_9NEOP</name>
<gene>
    <name evidence="1" type="ORF">K1T71_008075</name>
</gene>
<sequence>MEREIPFGLIPRLTIVLALSGATSPLLDQGTPFASGGGISSEKSPSIVGSTPLNATIPQRLIRRIYRSQANRITAGGQLVPDTRRFATACCSTSGATAVGVNPPPDTPDIRRSSGAGDTRATAAWRGTRYAEHGPRGRKSEHPRRTADDVHLVCGVAATSERTALEARSSTDQRRLARVGGDARTRHLRAAPRRRPVSPSSSRQTAGLLALARDTQLLTSSSKQVSADLTMASFQLNSVQLYQVRLNNLESQSAPSGTRASDTGSV</sequence>
<organism evidence="1 2">
    <name type="scientific">Dendrolimus kikuchii</name>
    <dbReference type="NCBI Taxonomy" id="765133"/>
    <lineage>
        <taxon>Eukaryota</taxon>
        <taxon>Metazoa</taxon>
        <taxon>Ecdysozoa</taxon>
        <taxon>Arthropoda</taxon>
        <taxon>Hexapoda</taxon>
        <taxon>Insecta</taxon>
        <taxon>Pterygota</taxon>
        <taxon>Neoptera</taxon>
        <taxon>Endopterygota</taxon>
        <taxon>Lepidoptera</taxon>
        <taxon>Glossata</taxon>
        <taxon>Ditrysia</taxon>
        <taxon>Bombycoidea</taxon>
        <taxon>Lasiocampidae</taxon>
        <taxon>Dendrolimus</taxon>
    </lineage>
</organism>
<keyword evidence="2" id="KW-1185">Reference proteome</keyword>
<evidence type="ECO:0000313" key="2">
    <source>
        <dbReference type="Proteomes" id="UP000824533"/>
    </source>
</evidence>
<evidence type="ECO:0000313" key="1">
    <source>
        <dbReference type="EMBL" id="KAJ0175901.1"/>
    </source>
</evidence>
<reference evidence="1 2" key="1">
    <citation type="journal article" date="2021" name="Front. Genet.">
        <title>Chromosome-Level Genome Assembly Reveals Significant Gene Expansion in the Toll and IMD Signaling Pathways of Dendrolimus kikuchii.</title>
        <authorList>
            <person name="Zhou J."/>
            <person name="Wu P."/>
            <person name="Xiong Z."/>
            <person name="Liu N."/>
            <person name="Zhao N."/>
            <person name="Ji M."/>
            <person name="Qiu Y."/>
            <person name="Yang B."/>
        </authorList>
    </citation>
    <scope>NUCLEOTIDE SEQUENCE [LARGE SCALE GENOMIC DNA]</scope>
    <source>
        <strain evidence="1">Ann1</strain>
    </source>
</reference>
<proteinExistence type="predicted"/>
<dbReference type="Proteomes" id="UP000824533">
    <property type="component" value="Linkage Group LG14"/>
</dbReference>
<comment type="caution">
    <text evidence="1">The sequence shown here is derived from an EMBL/GenBank/DDBJ whole genome shotgun (WGS) entry which is preliminary data.</text>
</comment>
<dbReference type="EMBL" id="CM034400">
    <property type="protein sequence ID" value="KAJ0175901.1"/>
    <property type="molecule type" value="Genomic_DNA"/>
</dbReference>
<protein>
    <submittedName>
        <fullName evidence="1">Uncharacterized protein</fullName>
    </submittedName>
</protein>
<accession>A0ACC1CWC3</accession>